<name>A0A0E9Q6R8_ANGAN</name>
<reference evidence="1" key="1">
    <citation type="submission" date="2014-11" db="EMBL/GenBank/DDBJ databases">
        <authorList>
            <person name="Amaro Gonzalez C."/>
        </authorList>
    </citation>
    <scope>NUCLEOTIDE SEQUENCE</scope>
</reference>
<evidence type="ECO:0000313" key="1">
    <source>
        <dbReference type="EMBL" id="JAH11778.1"/>
    </source>
</evidence>
<protein>
    <submittedName>
        <fullName evidence="1">Uncharacterized protein</fullName>
    </submittedName>
</protein>
<reference evidence="1" key="2">
    <citation type="journal article" date="2015" name="Fish Shellfish Immunol.">
        <title>Early steps in the European eel (Anguilla anguilla)-Vibrio vulnificus interaction in the gills: Role of the RtxA13 toxin.</title>
        <authorList>
            <person name="Callol A."/>
            <person name="Pajuelo D."/>
            <person name="Ebbesson L."/>
            <person name="Teles M."/>
            <person name="MacKenzie S."/>
            <person name="Amaro C."/>
        </authorList>
    </citation>
    <scope>NUCLEOTIDE SEQUENCE</scope>
</reference>
<proteinExistence type="predicted"/>
<dbReference type="EMBL" id="GBXM01096799">
    <property type="protein sequence ID" value="JAH11778.1"/>
    <property type="molecule type" value="Transcribed_RNA"/>
</dbReference>
<accession>A0A0E9Q6R8</accession>
<organism evidence="1">
    <name type="scientific">Anguilla anguilla</name>
    <name type="common">European freshwater eel</name>
    <name type="synonym">Muraena anguilla</name>
    <dbReference type="NCBI Taxonomy" id="7936"/>
    <lineage>
        <taxon>Eukaryota</taxon>
        <taxon>Metazoa</taxon>
        <taxon>Chordata</taxon>
        <taxon>Craniata</taxon>
        <taxon>Vertebrata</taxon>
        <taxon>Euteleostomi</taxon>
        <taxon>Actinopterygii</taxon>
        <taxon>Neopterygii</taxon>
        <taxon>Teleostei</taxon>
        <taxon>Anguilliformes</taxon>
        <taxon>Anguillidae</taxon>
        <taxon>Anguilla</taxon>
    </lineage>
</organism>
<dbReference type="AlphaFoldDB" id="A0A0E9Q6R8"/>
<sequence>MHLLKSPTDYKYCVTANGEWLY</sequence>